<keyword evidence="2" id="KW-1185">Reference proteome</keyword>
<dbReference type="Proteomes" id="UP000242180">
    <property type="component" value="Unassembled WGS sequence"/>
</dbReference>
<evidence type="ECO:0000313" key="2">
    <source>
        <dbReference type="Proteomes" id="UP000242180"/>
    </source>
</evidence>
<name>A0A1X2HEZ8_SYNRA</name>
<sequence>MASTELDRLYLLLTRGCQVQGIEGGDTTIGPRVISMIPREELLGTRGFSARHVQDTRASNCKALPANKGGSPMALREANF</sequence>
<protein>
    <submittedName>
        <fullName evidence="1">Uncharacterized protein</fullName>
    </submittedName>
</protein>
<gene>
    <name evidence="1" type="ORF">BCR43DRAFT_240865</name>
</gene>
<reference evidence="1 2" key="1">
    <citation type="submission" date="2016-07" db="EMBL/GenBank/DDBJ databases">
        <title>Pervasive Adenine N6-methylation of Active Genes in Fungi.</title>
        <authorList>
            <consortium name="DOE Joint Genome Institute"/>
            <person name="Mondo S.J."/>
            <person name="Dannebaum R.O."/>
            <person name="Kuo R.C."/>
            <person name="Labutti K."/>
            <person name="Haridas S."/>
            <person name="Kuo A."/>
            <person name="Salamov A."/>
            <person name="Ahrendt S.R."/>
            <person name="Lipzen A."/>
            <person name="Sullivan W."/>
            <person name="Andreopoulos W.B."/>
            <person name="Clum A."/>
            <person name="Lindquist E."/>
            <person name="Daum C."/>
            <person name="Ramamoorthy G.K."/>
            <person name="Gryganskyi A."/>
            <person name="Culley D."/>
            <person name="Magnuson J.K."/>
            <person name="James T.Y."/>
            <person name="O'Malley M.A."/>
            <person name="Stajich J.E."/>
            <person name="Spatafora J.W."/>
            <person name="Visel A."/>
            <person name="Grigoriev I.V."/>
        </authorList>
    </citation>
    <scope>NUCLEOTIDE SEQUENCE [LARGE SCALE GENOMIC DNA]</scope>
    <source>
        <strain evidence="1 2">NRRL 2496</strain>
    </source>
</reference>
<accession>A0A1X2HEZ8</accession>
<proteinExistence type="predicted"/>
<comment type="caution">
    <text evidence="1">The sequence shown here is derived from an EMBL/GenBank/DDBJ whole genome shotgun (WGS) entry which is preliminary data.</text>
</comment>
<organism evidence="1 2">
    <name type="scientific">Syncephalastrum racemosum</name>
    <name type="common">Filamentous fungus</name>
    <dbReference type="NCBI Taxonomy" id="13706"/>
    <lineage>
        <taxon>Eukaryota</taxon>
        <taxon>Fungi</taxon>
        <taxon>Fungi incertae sedis</taxon>
        <taxon>Mucoromycota</taxon>
        <taxon>Mucoromycotina</taxon>
        <taxon>Mucoromycetes</taxon>
        <taxon>Mucorales</taxon>
        <taxon>Syncephalastraceae</taxon>
        <taxon>Syncephalastrum</taxon>
    </lineage>
</organism>
<dbReference type="AlphaFoldDB" id="A0A1X2HEZ8"/>
<dbReference type="InParanoid" id="A0A1X2HEZ8"/>
<dbReference type="EMBL" id="MCGN01000004">
    <property type="protein sequence ID" value="ORY97472.1"/>
    <property type="molecule type" value="Genomic_DNA"/>
</dbReference>
<evidence type="ECO:0000313" key="1">
    <source>
        <dbReference type="EMBL" id="ORY97472.1"/>
    </source>
</evidence>